<organism evidence="12 13">
    <name type="scientific">Candidatus Ordinivivax streblomastigis</name>
    <dbReference type="NCBI Taxonomy" id="2540710"/>
    <lineage>
        <taxon>Bacteria</taxon>
        <taxon>Pseudomonadati</taxon>
        <taxon>Bacteroidota</taxon>
        <taxon>Bacteroidia</taxon>
        <taxon>Bacteroidales</taxon>
        <taxon>Candidatus Ordinivivax</taxon>
    </lineage>
</organism>
<evidence type="ECO:0000256" key="4">
    <source>
        <dbReference type="ARBA" id="ARBA00022741"/>
    </source>
</evidence>
<keyword evidence="4" id="KW-0547">Nucleotide-binding</keyword>
<evidence type="ECO:0000313" key="13">
    <source>
        <dbReference type="Proteomes" id="UP000324575"/>
    </source>
</evidence>
<dbReference type="GO" id="GO:0005524">
    <property type="term" value="F:ATP binding"/>
    <property type="evidence" value="ECO:0007669"/>
    <property type="project" value="UniProtKB-KW"/>
</dbReference>
<evidence type="ECO:0000259" key="11">
    <source>
        <dbReference type="Pfam" id="PF02463"/>
    </source>
</evidence>
<dbReference type="GO" id="GO:0006281">
    <property type="term" value="P:DNA repair"/>
    <property type="evidence" value="ECO:0007669"/>
    <property type="project" value="UniProtKB-KW"/>
</dbReference>
<protein>
    <recommendedName>
        <fullName evidence="3 9">DNA repair protein RecN</fullName>
    </recommendedName>
    <alternativeName>
        <fullName evidence="8 9">Recombination protein N</fullName>
    </alternativeName>
</protein>
<evidence type="ECO:0000256" key="9">
    <source>
        <dbReference type="PIRNR" id="PIRNR003128"/>
    </source>
</evidence>
<dbReference type="Pfam" id="PF02463">
    <property type="entry name" value="SMC_N"/>
    <property type="match status" value="1"/>
</dbReference>
<keyword evidence="6" id="KW-0067">ATP-binding</keyword>
<evidence type="ECO:0000313" key="12">
    <source>
        <dbReference type="EMBL" id="KAA6301521.1"/>
    </source>
</evidence>
<dbReference type="NCBIfam" id="TIGR00634">
    <property type="entry name" value="recN"/>
    <property type="match status" value="1"/>
</dbReference>
<sequence length="551" mass="62299">MLKQLTIRNYALISQLEIDFSTGLSVITGETGAGKSIIIGALSLVLGQRADAKVIKPDEEKCFIEGLFDISSYGLESFFTERELDYDAKNCILRREIWSSGKSRAFINDRPVGLNDLKDLGAFLIDIHSQHQNLLLSDNKFQLQAIDILADNKLLRAEYSDEYKQFLKIRKQLQELKTRAESHSSEQEYLHFQFQQLDEAKLQTGEQPALEEELATLTHLEEIKSGLYSMEQLFSADEKGILTQLKATLDTAQSLHKIYHSADEMAERVQTAYVDLKDLSLDIYRQQEAMELDPERLKNVNDRLDLIYTLQQKHKKDSVEELIEIRKQLENQLSEIANYDDEIAQLQQQLTVSETTVQTLAQQLSDTRQRAAHYLEHELVERVSVLGMPSMQFQCPITPKTTVDASGADEIHFLFSANKNVPMKPVSLTASGGEISRLMLGIKALIAGATALPTILFDEIDTGVSGETADKMGKIMHQMADVMQVIAITHLPQIAARGDSQFFVYKEETNRYTETHIRRLTQEERIREIAQMLSGAAVTEAAIENAKELLK</sequence>
<dbReference type="InterPro" id="IPR004604">
    <property type="entry name" value="DNA_recomb/repair_RecN"/>
</dbReference>
<comment type="similarity">
    <text evidence="2 9">Belongs to the RecN family.</text>
</comment>
<dbReference type="CDD" id="cd03241">
    <property type="entry name" value="ABC_RecN"/>
    <property type="match status" value="2"/>
</dbReference>
<dbReference type="GO" id="GO:0043590">
    <property type="term" value="C:bacterial nucleoid"/>
    <property type="evidence" value="ECO:0007669"/>
    <property type="project" value="TreeGrafter"/>
</dbReference>
<name>A0A5M8NZD5_9BACT</name>
<dbReference type="GO" id="GO:0006310">
    <property type="term" value="P:DNA recombination"/>
    <property type="evidence" value="ECO:0007669"/>
    <property type="project" value="InterPro"/>
</dbReference>
<evidence type="ECO:0000256" key="6">
    <source>
        <dbReference type="ARBA" id="ARBA00022840"/>
    </source>
</evidence>
<dbReference type="InterPro" id="IPR027417">
    <property type="entry name" value="P-loop_NTPase"/>
</dbReference>
<dbReference type="PANTHER" id="PTHR11059">
    <property type="entry name" value="DNA REPAIR PROTEIN RECN"/>
    <property type="match status" value="1"/>
</dbReference>
<evidence type="ECO:0000256" key="7">
    <source>
        <dbReference type="ARBA" id="ARBA00023204"/>
    </source>
</evidence>
<comment type="function">
    <text evidence="1 9">May be involved in recombinational repair of damaged DNA.</text>
</comment>
<keyword evidence="7 9" id="KW-0234">DNA repair</keyword>
<dbReference type="Proteomes" id="UP000324575">
    <property type="component" value="Unassembled WGS sequence"/>
</dbReference>
<keyword evidence="5 9" id="KW-0227">DNA damage</keyword>
<dbReference type="AlphaFoldDB" id="A0A5M8NZD5"/>
<evidence type="ECO:0000256" key="10">
    <source>
        <dbReference type="SAM" id="Coils"/>
    </source>
</evidence>
<evidence type="ECO:0000256" key="8">
    <source>
        <dbReference type="ARBA" id="ARBA00033408"/>
    </source>
</evidence>
<evidence type="ECO:0000256" key="3">
    <source>
        <dbReference type="ARBA" id="ARBA00021315"/>
    </source>
</evidence>
<dbReference type="EMBL" id="SNRX01000017">
    <property type="protein sequence ID" value="KAA6301521.1"/>
    <property type="molecule type" value="Genomic_DNA"/>
</dbReference>
<evidence type="ECO:0000256" key="1">
    <source>
        <dbReference type="ARBA" id="ARBA00003618"/>
    </source>
</evidence>
<feature type="domain" description="RecF/RecN/SMC N-terminal" evidence="11">
    <location>
        <begin position="1"/>
        <end position="509"/>
    </location>
</feature>
<dbReference type="SUPFAM" id="SSF52540">
    <property type="entry name" value="P-loop containing nucleoside triphosphate hydrolases"/>
    <property type="match status" value="2"/>
</dbReference>
<dbReference type="FunFam" id="3.40.50.300:FF:000319">
    <property type="entry name" value="DNA repair protein RecN"/>
    <property type="match status" value="1"/>
</dbReference>
<gene>
    <name evidence="12" type="ORF">EZS26_002265</name>
</gene>
<dbReference type="Gene3D" id="3.40.50.300">
    <property type="entry name" value="P-loop containing nucleotide triphosphate hydrolases"/>
    <property type="match status" value="2"/>
</dbReference>
<comment type="caution">
    <text evidence="12">The sequence shown here is derived from an EMBL/GenBank/DDBJ whole genome shotgun (WGS) entry which is preliminary data.</text>
</comment>
<dbReference type="GO" id="GO:0009432">
    <property type="term" value="P:SOS response"/>
    <property type="evidence" value="ECO:0007669"/>
    <property type="project" value="TreeGrafter"/>
</dbReference>
<feature type="coiled-coil region" evidence="10">
    <location>
        <begin position="312"/>
        <end position="363"/>
    </location>
</feature>
<dbReference type="NCBIfam" id="NF008121">
    <property type="entry name" value="PRK10869.1"/>
    <property type="match status" value="1"/>
</dbReference>
<dbReference type="PIRSF" id="PIRSF003128">
    <property type="entry name" value="RecN"/>
    <property type="match status" value="1"/>
</dbReference>
<dbReference type="InterPro" id="IPR003395">
    <property type="entry name" value="RecF/RecN/SMC_N"/>
</dbReference>
<dbReference type="PANTHER" id="PTHR11059:SF0">
    <property type="entry name" value="DNA REPAIR PROTEIN RECN"/>
    <property type="match status" value="1"/>
</dbReference>
<accession>A0A5M8NZD5</accession>
<reference evidence="12 13" key="1">
    <citation type="submission" date="2019-03" db="EMBL/GenBank/DDBJ databases">
        <title>Single cell metagenomics reveals metabolic interactions within the superorganism composed of flagellate Streblomastix strix and complex community of Bacteroidetes bacteria on its surface.</title>
        <authorList>
            <person name="Treitli S.C."/>
            <person name="Kolisko M."/>
            <person name="Husnik F."/>
            <person name="Keeling P."/>
            <person name="Hampl V."/>
        </authorList>
    </citation>
    <scope>NUCLEOTIDE SEQUENCE [LARGE SCALE GENOMIC DNA]</scope>
    <source>
        <strain evidence="12">St1</strain>
    </source>
</reference>
<proteinExistence type="inferred from homology"/>
<evidence type="ECO:0000256" key="2">
    <source>
        <dbReference type="ARBA" id="ARBA00009441"/>
    </source>
</evidence>
<evidence type="ECO:0000256" key="5">
    <source>
        <dbReference type="ARBA" id="ARBA00022763"/>
    </source>
</evidence>
<keyword evidence="10" id="KW-0175">Coiled coil</keyword>